<feature type="region of interest" description="Disordered" evidence="1">
    <location>
        <begin position="537"/>
        <end position="595"/>
    </location>
</feature>
<feature type="compositionally biased region" description="Basic and acidic residues" evidence="1">
    <location>
        <begin position="424"/>
        <end position="443"/>
    </location>
</feature>
<feature type="compositionally biased region" description="Basic and acidic residues" evidence="1">
    <location>
        <begin position="561"/>
        <end position="574"/>
    </location>
</feature>
<feature type="compositionally biased region" description="Low complexity" evidence="1">
    <location>
        <begin position="623"/>
        <end position="645"/>
    </location>
</feature>
<keyword evidence="3" id="KW-1185">Reference proteome</keyword>
<feature type="compositionally biased region" description="Polar residues" evidence="1">
    <location>
        <begin position="457"/>
        <end position="466"/>
    </location>
</feature>
<dbReference type="EnsemblMetazoa" id="XM_003424153">
    <property type="protein sequence ID" value="XP_003424201"/>
    <property type="gene ID" value="LOC100678886"/>
</dbReference>
<feature type="compositionally biased region" description="Basic and acidic residues" evidence="1">
    <location>
        <begin position="101"/>
        <end position="115"/>
    </location>
</feature>
<protein>
    <submittedName>
        <fullName evidence="2">Uncharacterized protein</fullName>
    </submittedName>
</protein>
<feature type="compositionally biased region" description="Basic and acidic residues" evidence="1">
    <location>
        <begin position="254"/>
        <end position="275"/>
    </location>
</feature>
<proteinExistence type="predicted"/>
<sequence>MAAYQSPVRRFSADFLSDKENTPSKEVNRLKSLLKTQTRVADTSTNSDADACPIHQKDRDDKVIVKLKDGTIIKLCKSCATSKSIEDNCKKPTTRQRKPRTKADKETKASDEKATNKNARLENSVENEKIVSKPKATKSARTTKNKANTTASKALIEKNINVHEQQVDANQEANQAVKKTAAKPKRATKKAQEPEDTTKTRDEINNTANENLSITTSANITTDASLHETQDTSGNDDGNLEKPVKKTRQRKGKKNSENVDKGQDQLNDKLEKDNTMDNNNSQFRDDHNKSDRINNTLETSTKAKKGKRNNVNTLQKQGKLNNSVEQVNTNLIKETEEPSGSTVAGQINNISTHDCSFHDMESHSTSLEDNHHGNMSIHQNETIKNNQPTQGNVQASDNHDKSDTTNNIAEENVTKRHGGKKNKKETADGKKKVMNDYIKKDPAEQPGNSTIEERNDNVSTDDPSFNNMQVHSTSLEDNIHKDETLKINQLMLRSSFVSVKKEPIDDAESSVKNQANMFESPKKPSKYQLVVKAPLESPKKKCKSKKMEQSGAEESCSFKKGKAEEKETLKESCKLQKKKSSQSKKKMDRKSRTVVKVAKAMEKMSKYYAKYKLGKLVTESDLSTTESESSSSECSSSCSCYSETSSGDDCRCWNCLMRDSSDDSSSTETSDDESDKSDTSDSSSSSSSSGTCKYENNKRRACKRYNLRRH</sequence>
<reference evidence="2" key="1">
    <citation type="submission" date="2021-01" db="UniProtKB">
        <authorList>
            <consortium name="EnsemblMetazoa"/>
        </authorList>
    </citation>
    <scope>IDENTIFICATION</scope>
</reference>
<feature type="region of interest" description="Disordered" evidence="1">
    <location>
        <begin position="166"/>
        <end position="322"/>
    </location>
</feature>
<accession>A0A7M7GG41</accession>
<dbReference type="KEGG" id="nvi:100678886"/>
<feature type="compositionally biased region" description="Polar residues" evidence="1">
    <location>
        <begin position="205"/>
        <end position="224"/>
    </location>
</feature>
<evidence type="ECO:0000256" key="1">
    <source>
        <dbReference type="SAM" id="MobiDB-lite"/>
    </source>
</evidence>
<feature type="compositionally biased region" description="Polar residues" evidence="1">
    <location>
        <begin position="309"/>
        <end position="322"/>
    </location>
</feature>
<feature type="region of interest" description="Disordered" evidence="1">
    <location>
        <begin position="620"/>
        <end position="696"/>
    </location>
</feature>
<organism evidence="2 3">
    <name type="scientific">Nasonia vitripennis</name>
    <name type="common">Parasitic wasp</name>
    <dbReference type="NCBI Taxonomy" id="7425"/>
    <lineage>
        <taxon>Eukaryota</taxon>
        <taxon>Metazoa</taxon>
        <taxon>Ecdysozoa</taxon>
        <taxon>Arthropoda</taxon>
        <taxon>Hexapoda</taxon>
        <taxon>Insecta</taxon>
        <taxon>Pterygota</taxon>
        <taxon>Neoptera</taxon>
        <taxon>Endopterygota</taxon>
        <taxon>Hymenoptera</taxon>
        <taxon>Apocrita</taxon>
        <taxon>Proctotrupomorpha</taxon>
        <taxon>Chalcidoidea</taxon>
        <taxon>Pteromalidae</taxon>
        <taxon>Pteromalinae</taxon>
        <taxon>Nasonia</taxon>
    </lineage>
</organism>
<feature type="region of interest" description="Disordered" evidence="1">
    <location>
        <begin position="384"/>
        <end position="466"/>
    </location>
</feature>
<feature type="region of interest" description="Disordered" evidence="1">
    <location>
        <begin position="89"/>
        <end position="151"/>
    </location>
</feature>
<evidence type="ECO:0000313" key="2">
    <source>
        <dbReference type="EnsemblMetazoa" id="XP_003424201"/>
    </source>
</evidence>
<evidence type="ECO:0000313" key="3">
    <source>
        <dbReference type="Proteomes" id="UP000002358"/>
    </source>
</evidence>
<name>A0A7M7GG41_NASVI</name>
<feature type="compositionally biased region" description="Polar residues" evidence="1">
    <location>
        <begin position="384"/>
        <end position="396"/>
    </location>
</feature>
<feature type="compositionally biased region" description="Basic and acidic residues" evidence="1">
    <location>
        <begin position="190"/>
        <end position="204"/>
    </location>
</feature>
<feature type="compositionally biased region" description="Basic residues" evidence="1">
    <location>
        <begin position="135"/>
        <end position="144"/>
    </location>
</feature>
<feature type="compositionally biased region" description="Basic and acidic residues" evidence="1">
    <location>
        <begin position="283"/>
        <end position="292"/>
    </location>
</feature>
<dbReference type="Proteomes" id="UP000002358">
    <property type="component" value="Chromosome 3"/>
</dbReference>
<dbReference type="AlphaFoldDB" id="A0A7M7GG41"/>
<feature type="compositionally biased region" description="Basic residues" evidence="1">
    <location>
        <begin position="180"/>
        <end position="189"/>
    </location>
</feature>
<feature type="compositionally biased region" description="Basic residues" evidence="1">
    <location>
        <begin position="575"/>
        <end position="593"/>
    </location>
</feature>
<feature type="compositionally biased region" description="Low complexity" evidence="1">
    <location>
        <begin position="680"/>
        <end position="689"/>
    </location>
</feature>
<dbReference type="InParanoid" id="A0A7M7GG41"/>
<gene>
    <name evidence="2" type="primary">100678886</name>
</gene>